<evidence type="ECO:0000256" key="4">
    <source>
        <dbReference type="ARBA" id="ARBA00022734"/>
    </source>
</evidence>
<keyword evidence="4" id="KW-0430">Lectin</keyword>
<gene>
    <name evidence="8" type="ORF">H9Q16_08720</name>
</gene>
<proteinExistence type="inferred from homology"/>
<sequence length="190" mass="21645">MPKYKTFLNRAGTFLLVLSLMAPPVGAAGLMGARVAMPTLSVGEIIKSATPDVVPVDHRLNGYAPGYYYPRPVRPRHYPRGYPYRGPVRSEGVRPRHGPRHYHPRRYRRHSDDWVIPLIVLGLGSALLNQPRQHAPVQRAYGGWRHIPAANLRAHDAWCDQKYRSYSRSTKTFQPYSGGRRYCNSPFDLL</sequence>
<feature type="compositionally biased region" description="Low complexity" evidence="6">
    <location>
        <begin position="80"/>
        <end position="89"/>
    </location>
</feature>
<keyword evidence="7" id="KW-0732">Signal</keyword>
<dbReference type="GO" id="GO:0030246">
    <property type="term" value="F:carbohydrate binding"/>
    <property type="evidence" value="ECO:0007669"/>
    <property type="project" value="UniProtKB-KW"/>
</dbReference>
<comment type="function">
    <text evidence="5">Has immunoglobulin-binding and hemagglutination properties, and can bind to mannose. Essential for virulence. May be involved in LPS biosynthesis or polysaccharide transport.</text>
</comment>
<keyword evidence="3" id="KW-1003">Cell membrane</keyword>
<evidence type="ECO:0000256" key="7">
    <source>
        <dbReference type="SAM" id="SignalP"/>
    </source>
</evidence>
<dbReference type="AlphaFoldDB" id="A0A927HEK9"/>
<dbReference type="Proteomes" id="UP000635142">
    <property type="component" value="Unassembled WGS sequence"/>
</dbReference>
<comment type="similarity">
    <text evidence="1">Belongs to the BA14k family.</text>
</comment>
<evidence type="ECO:0000256" key="1">
    <source>
        <dbReference type="ARBA" id="ARBA00010270"/>
    </source>
</evidence>
<feature type="chain" id="PRO_5037140661" description="Lectin-like protein BA14k" evidence="7">
    <location>
        <begin position="28"/>
        <end position="190"/>
    </location>
</feature>
<dbReference type="InterPro" id="IPR012413">
    <property type="entry name" value="BA14K"/>
</dbReference>
<evidence type="ECO:0000256" key="3">
    <source>
        <dbReference type="ARBA" id="ARBA00022475"/>
    </source>
</evidence>
<evidence type="ECO:0000313" key="9">
    <source>
        <dbReference type="Proteomes" id="UP000635142"/>
    </source>
</evidence>
<dbReference type="EMBL" id="JACTAG010000001">
    <property type="protein sequence ID" value="MBD3664001.1"/>
    <property type="molecule type" value="Genomic_DNA"/>
</dbReference>
<protein>
    <recommendedName>
        <fullName evidence="2">Lectin-like protein BA14k</fullName>
    </recommendedName>
</protein>
<feature type="compositionally biased region" description="Basic residues" evidence="6">
    <location>
        <begin position="95"/>
        <end position="104"/>
    </location>
</feature>
<comment type="caution">
    <text evidence="8">The sequence shown here is derived from an EMBL/GenBank/DDBJ whole genome shotgun (WGS) entry which is preliminary data.</text>
</comment>
<feature type="signal peptide" evidence="7">
    <location>
        <begin position="1"/>
        <end position="27"/>
    </location>
</feature>
<keyword evidence="3" id="KW-0472">Membrane</keyword>
<organism evidence="8 9">
    <name type="scientific">Sulfitobacter aestuariivivens</name>
    <dbReference type="NCBI Taxonomy" id="2766981"/>
    <lineage>
        <taxon>Bacteria</taxon>
        <taxon>Pseudomonadati</taxon>
        <taxon>Pseudomonadota</taxon>
        <taxon>Alphaproteobacteria</taxon>
        <taxon>Rhodobacterales</taxon>
        <taxon>Roseobacteraceae</taxon>
        <taxon>Sulfitobacter</taxon>
    </lineage>
</organism>
<evidence type="ECO:0000256" key="6">
    <source>
        <dbReference type="SAM" id="MobiDB-lite"/>
    </source>
</evidence>
<evidence type="ECO:0000256" key="2">
    <source>
        <dbReference type="ARBA" id="ARBA00020552"/>
    </source>
</evidence>
<reference evidence="8" key="1">
    <citation type="submission" date="2020-08" db="EMBL/GenBank/DDBJ databases">
        <title>Sulfitobacter aestuariivivens sp. nov., isolated from a tidal flat.</title>
        <authorList>
            <person name="Park S."/>
            <person name="Yoon J.-H."/>
        </authorList>
    </citation>
    <scope>NUCLEOTIDE SEQUENCE</scope>
    <source>
        <strain evidence="8">TSTF-M16</strain>
    </source>
</reference>
<name>A0A927HEK9_9RHOB</name>
<evidence type="ECO:0000313" key="8">
    <source>
        <dbReference type="EMBL" id="MBD3664001.1"/>
    </source>
</evidence>
<dbReference type="RefSeq" id="WP_191074916.1">
    <property type="nucleotide sequence ID" value="NZ_JACTAG010000001.1"/>
</dbReference>
<evidence type="ECO:0000256" key="5">
    <source>
        <dbReference type="ARBA" id="ARBA00025321"/>
    </source>
</evidence>
<feature type="region of interest" description="Disordered" evidence="6">
    <location>
        <begin position="80"/>
        <end position="104"/>
    </location>
</feature>
<accession>A0A927HEK9</accession>
<dbReference type="Pfam" id="PF07886">
    <property type="entry name" value="BA14K"/>
    <property type="match status" value="1"/>
</dbReference>
<keyword evidence="9" id="KW-1185">Reference proteome</keyword>